<keyword evidence="4" id="KW-1185">Reference proteome</keyword>
<evidence type="ECO:0000313" key="4">
    <source>
        <dbReference type="Proteomes" id="UP000321598"/>
    </source>
</evidence>
<gene>
    <name evidence="2" type="ORF">NCTC12413_02045</name>
    <name evidence="1" type="ORF">SAR03_05790</name>
</gene>
<protein>
    <submittedName>
        <fullName evidence="2">Uncharacterized protein</fullName>
    </submittedName>
</protein>
<organism evidence="2 3">
    <name type="scientific">Staphylococcus arlettae</name>
    <dbReference type="NCBI Taxonomy" id="29378"/>
    <lineage>
        <taxon>Bacteria</taxon>
        <taxon>Bacillati</taxon>
        <taxon>Bacillota</taxon>
        <taxon>Bacilli</taxon>
        <taxon>Bacillales</taxon>
        <taxon>Staphylococcaceae</taxon>
        <taxon>Staphylococcus</taxon>
    </lineage>
</organism>
<evidence type="ECO:0000313" key="2">
    <source>
        <dbReference type="EMBL" id="SUJ22987.1"/>
    </source>
</evidence>
<dbReference type="EMBL" id="UGZE01000001">
    <property type="protein sequence ID" value="SUJ22987.1"/>
    <property type="molecule type" value="Genomic_DNA"/>
</dbReference>
<reference evidence="2 3" key="1">
    <citation type="submission" date="2018-06" db="EMBL/GenBank/DDBJ databases">
        <authorList>
            <consortium name="Pathogen Informatics"/>
            <person name="Doyle S."/>
        </authorList>
    </citation>
    <scope>NUCLEOTIDE SEQUENCE [LARGE SCALE GENOMIC DNA]</scope>
    <source>
        <strain evidence="2 3">NCTC12413</strain>
    </source>
</reference>
<proteinExistence type="predicted"/>
<dbReference type="AlphaFoldDB" id="A0A380CMT5"/>
<dbReference type="RefSeq" id="WP_021459109.1">
    <property type="nucleotide sequence ID" value="NZ_AP019698.1"/>
</dbReference>
<dbReference type="Proteomes" id="UP000254956">
    <property type="component" value="Unassembled WGS sequence"/>
</dbReference>
<accession>A0A380CMT5</accession>
<dbReference type="EMBL" id="BKAV01000003">
    <property type="protein sequence ID" value="GEP99541.1"/>
    <property type="molecule type" value="Genomic_DNA"/>
</dbReference>
<evidence type="ECO:0000313" key="1">
    <source>
        <dbReference type="EMBL" id="GEP99541.1"/>
    </source>
</evidence>
<reference evidence="1 4" key="2">
    <citation type="submission" date="2019-07" db="EMBL/GenBank/DDBJ databases">
        <title>Whole genome shotgun sequence of Staphylococcus arlettae NBRC 109765.</title>
        <authorList>
            <person name="Hosoyama A."/>
            <person name="Uohara A."/>
            <person name="Ohji S."/>
            <person name="Ichikawa N."/>
        </authorList>
    </citation>
    <scope>NUCLEOTIDE SEQUENCE [LARGE SCALE GENOMIC DNA]</scope>
    <source>
        <strain evidence="1 4">NBRC 109765</strain>
    </source>
</reference>
<dbReference type="OrthoDB" id="2394797at2"/>
<sequence length="78" mass="9169">MNQLNGCNYVNPSQLSLDWECFIVSESEMQLDGLPHELIQTWLAQDIIEPFSIRNNEINFKTKDILDALKTQNWYYTS</sequence>
<dbReference type="Proteomes" id="UP000321598">
    <property type="component" value="Unassembled WGS sequence"/>
</dbReference>
<evidence type="ECO:0000313" key="3">
    <source>
        <dbReference type="Proteomes" id="UP000254956"/>
    </source>
</evidence>
<name>A0A380CMT5_9STAP</name>
<dbReference type="GeneID" id="97288352"/>